<dbReference type="GO" id="GO:0045893">
    <property type="term" value="P:positive regulation of DNA-templated transcription"/>
    <property type="evidence" value="ECO:0007669"/>
    <property type="project" value="TreeGrafter"/>
</dbReference>
<dbReference type="Gene3D" id="1.10.10.60">
    <property type="entry name" value="Homeodomain-like"/>
    <property type="match status" value="1"/>
</dbReference>
<feature type="region of interest" description="Disordered" evidence="2">
    <location>
        <begin position="376"/>
        <end position="396"/>
    </location>
</feature>
<dbReference type="Proteomes" id="UP001153737">
    <property type="component" value="Chromosome 13"/>
</dbReference>
<proteinExistence type="predicted"/>
<feature type="coiled-coil region" evidence="1">
    <location>
        <begin position="266"/>
        <end position="293"/>
    </location>
</feature>
<dbReference type="InterPro" id="IPR026095">
    <property type="entry name" value="Myb/SANT-like_DNA-bd_dom_prot"/>
</dbReference>
<keyword evidence="1" id="KW-0175">Coiled coil</keyword>
<dbReference type="Pfam" id="PF13837">
    <property type="entry name" value="Myb_DNA-bind_4"/>
    <property type="match status" value="1"/>
</dbReference>
<name>A0A9N9X3J6_PHACE</name>
<dbReference type="PANTHER" id="PTHR22666:SF3">
    <property type="entry name" value="MYB_SANT-LIKE DNA-BINDING DOMAIN-CONTAINING PROTEIN 1"/>
    <property type="match status" value="1"/>
</dbReference>
<dbReference type="AlphaFoldDB" id="A0A9N9X3J6"/>
<dbReference type="OrthoDB" id="691673at2759"/>
<reference evidence="4" key="1">
    <citation type="submission" date="2022-01" db="EMBL/GenBank/DDBJ databases">
        <authorList>
            <person name="King R."/>
        </authorList>
    </citation>
    <scope>NUCLEOTIDE SEQUENCE</scope>
</reference>
<gene>
    <name evidence="4" type="ORF">PHAECO_LOCUS3458</name>
</gene>
<dbReference type="EMBL" id="OU896719">
    <property type="protein sequence ID" value="CAG9815897.1"/>
    <property type="molecule type" value="Genomic_DNA"/>
</dbReference>
<accession>A0A9N9X3J6</accession>
<dbReference type="InterPro" id="IPR044822">
    <property type="entry name" value="Myb_DNA-bind_4"/>
</dbReference>
<evidence type="ECO:0000256" key="2">
    <source>
        <dbReference type="SAM" id="MobiDB-lite"/>
    </source>
</evidence>
<evidence type="ECO:0000259" key="3">
    <source>
        <dbReference type="Pfam" id="PF13837"/>
    </source>
</evidence>
<dbReference type="PANTHER" id="PTHR22666">
    <property type="entry name" value="MYB_SANT-LIKE DNA-BINDING DOMAIN-CONTAINING PROTEIN 1"/>
    <property type="match status" value="1"/>
</dbReference>
<evidence type="ECO:0000313" key="5">
    <source>
        <dbReference type="Proteomes" id="UP001153737"/>
    </source>
</evidence>
<keyword evidence="5" id="KW-1185">Reference proteome</keyword>
<feature type="region of interest" description="Disordered" evidence="2">
    <location>
        <begin position="315"/>
        <end position="352"/>
    </location>
</feature>
<evidence type="ECO:0000256" key="1">
    <source>
        <dbReference type="SAM" id="Coils"/>
    </source>
</evidence>
<feature type="compositionally biased region" description="Basic and acidic residues" evidence="2">
    <location>
        <begin position="386"/>
        <end position="396"/>
    </location>
</feature>
<evidence type="ECO:0000313" key="4">
    <source>
        <dbReference type="EMBL" id="CAG9815897.1"/>
    </source>
</evidence>
<feature type="domain" description="Myb/SANT-like DNA-binding" evidence="3">
    <location>
        <begin position="17"/>
        <end position="108"/>
    </location>
</feature>
<dbReference type="GO" id="GO:0016604">
    <property type="term" value="C:nuclear body"/>
    <property type="evidence" value="ECO:0007669"/>
    <property type="project" value="TreeGrafter"/>
</dbReference>
<reference evidence="4" key="2">
    <citation type="submission" date="2022-10" db="EMBL/GenBank/DDBJ databases">
        <authorList>
            <consortium name="ENA_rothamsted_submissions"/>
            <consortium name="culmorum"/>
            <person name="King R."/>
        </authorList>
    </citation>
    <scope>NUCLEOTIDE SEQUENCE</scope>
</reference>
<sequence length="396" mass="45156">MDSQTPSRVLQKRRTTNFREDETKLLIQLWGSPQIQNKLYLTHRKAPVMRLLAANMQHRGFYRTPDEIKTRLRNLKCLYHRIKRSVQSGVGIGTVDPDWPHYKAMDEILNKKNSARQDLYRDNIFEGPRCEDIKQELMDEEIDINDDMDSYTTNSVNESDAEFEEDGHMPPLTPAPPTPKEKPEEPEPVRIAPKPIVQQKVVQPSSGLQIPVTTSLKSGTNGATLPFPLLILNGLSNQAHQANGNSKKDGIGNGGMGQEDVSILLKNIFEVQKEHLELEKQRLEMEREKLEFHRLVGSRLLTMFGSMLEKLTFPTTTNNNNNNIKEGLSEDEDPPKKMMKQGIKRRMPDSDQDVLKDSKILRNVLEDGIKKYMMGEGIEDSNDNSDIVKKEAVDKN</sequence>
<feature type="region of interest" description="Disordered" evidence="2">
    <location>
        <begin position="147"/>
        <end position="187"/>
    </location>
</feature>
<protein>
    <recommendedName>
        <fullName evidence="3">Myb/SANT-like DNA-binding domain-containing protein</fullName>
    </recommendedName>
</protein>
<organism evidence="4 5">
    <name type="scientific">Phaedon cochleariae</name>
    <name type="common">Mustard beetle</name>
    <dbReference type="NCBI Taxonomy" id="80249"/>
    <lineage>
        <taxon>Eukaryota</taxon>
        <taxon>Metazoa</taxon>
        <taxon>Ecdysozoa</taxon>
        <taxon>Arthropoda</taxon>
        <taxon>Hexapoda</taxon>
        <taxon>Insecta</taxon>
        <taxon>Pterygota</taxon>
        <taxon>Neoptera</taxon>
        <taxon>Endopterygota</taxon>
        <taxon>Coleoptera</taxon>
        <taxon>Polyphaga</taxon>
        <taxon>Cucujiformia</taxon>
        <taxon>Chrysomeloidea</taxon>
        <taxon>Chrysomelidae</taxon>
        <taxon>Chrysomelinae</taxon>
        <taxon>Chrysomelini</taxon>
        <taxon>Phaedon</taxon>
    </lineage>
</organism>